<evidence type="ECO:0000313" key="1">
    <source>
        <dbReference type="EMBL" id="GEO12095.1"/>
    </source>
</evidence>
<organism evidence="1 2">
    <name type="scientific">Segetibacter aerophilus</name>
    <dbReference type="NCBI Taxonomy" id="670293"/>
    <lineage>
        <taxon>Bacteria</taxon>
        <taxon>Pseudomonadati</taxon>
        <taxon>Bacteroidota</taxon>
        <taxon>Chitinophagia</taxon>
        <taxon>Chitinophagales</taxon>
        <taxon>Chitinophagaceae</taxon>
        <taxon>Segetibacter</taxon>
    </lineage>
</organism>
<protein>
    <recommendedName>
        <fullName evidence="3">50S ribosomal protein L29</fullName>
    </recommendedName>
</protein>
<dbReference type="Proteomes" id="UP000321513">
    <property type="component" value="Unassembled WGS sequence"/>
</dbReference>
<keyword evidence="2" id="KW-1185">Reference proteome</keyword>
<proteinExistence type="predicted"/>
<dbReference type="AlphaFoldDB" id="A0A512BJN3"/>
<dbReference type="EMBL" id="BJYT01000039">
    <property type="protein sequence ID" value="GEO12095.1"/>
    <property type="molecule type" value="Genomic_DNA"/>
</dbReference>
<dbReference type="RefSeq" id="WP_147206226.1">
    <property type="nucleotide sequence ID" value="NZ_BJYT01000039.1"/>
</dbReference>
<sequence>MMGGIRKPTLSNKTTIQVRNEILRLEEELLEAKIADAPSEEVKKLQIRIRIFKGVKKKSKV</sequence>
<gene>
    <name evidence="1" type="ORF">SAE01_45910</name>
</gene>
<reference evidence="1 2" key="1">
    <citation type="submission" date="2019-07" db="EMBL/GenBank/DDBJ databases">
        <title>Whole genome shotgun sequence of Segetibacter aerophilus NBRC 106135.</title>
        <authorList>
            <person name="Hosoyama A."/>
            <person name="Uohara A."/>
            <person name="Ohji S."/>
            <person name="Ichikawa N."/>
        </authorList>
    </citation>
    <scope>NUCLEOTIDE SEQUENCE [LARGE SCALE GENOMIC DNA]</scope>
    <source>
        <strain evidence="1 2">NBRC 106135</strain>
    </source>
</reference>
<evidence type="ECO:0008006" key="3">
    <source>
        <dbReference type="Google" id="ProtNLM"/>
    </source>
</evidence>
<evidence type="ECO:0000313" key="2">
    <source>
        <dbReference type="Proteomes" id="UP000321513"/>
    </source>
</evidence>
<comment type="caution">
    <text evidence="1">The sequence shown here is derived from an EMBL/GenBank/DDBJ whole genome shotgun (WGS) entry which is preliminary data.</text>
</comment>
<name>A0A512BJN3_9BACT</name>
<accession>A0A512BJN3</accession>